<dbReference type="AlphaFoldDB" id="A0A369JR03"/>
<evidence type="ECO:0000313" key="2">
    <source>
        <dbReference type="EMBL" id="RDB24258.1"/>
    </source>
</evidence>
<reference evidence="2" key="1">
    <citation type="submission" date="2018-04" db="EMBL/GenBank/DDBJ databases">
        <title>Whole genome sequencing of Hypsizygus marmoreus.</title>
        <authorList>
            <person name="Choi I.-G."/>
            <person name="Min B."/>
            <person name="Kim J.-G."/>
            <person name="Kim S."/>
            <person name="Oh Y.-L."/>
            <person name="Kong W.-S."/>
            <person name="Park H."/>
            <person name="Jeong J."/>
            <person name="Song E.-S."/>
        </authorList>
    </citation>
    <scope>NUCLEOTIDE SEQUENCE [LARGE SCALE GENOMIC DNA]</scope>
    <source>
        <strain evidence="2">51987-8</strain>
    </source>
</reference>
<dbReference type="Proteomes" id="UP000076154">
    <property type="component" value="Unassembled WGS sequence"/>
</dbReference>
<keyword evidence="3" id="KW-1185">Reference proteome</keyword>
<protein>
    <submittedName>
        <fullName evidence="2">Uncharacterized protein</fullName>
    </submittedName>
</protein>
<proteinExistence type="predicted"/>
<accession>A0A369JR03</accession>
<dbReference type="InParanoid" id="A0A369JR03"/>
<gene>
    <name evidence="2" type="ORF">Hypma_008577</name>
</gene>
<evidence type="ECO:0000313" key="3">
    <source>
        <dbReference type="Proteomes" id="UP000076154"/>
    </source>
</evidence>
<organism evidence="2 3">
    <name type="scientific">Hypsizygus marmoreus</name>
    <name type="common">White beech mushroom</name>
    <name type="synonym">Agaricus marmoreus</name>
    <dbReference type="NCBI Taxonomy" id="39966"/>
    <lineage>
        <taxon>Eukaryota</taxon>
        <taxon>Fungi</taxon>
        <taxon>Dikarya</taxon>
        <taxon>Basidiomycota</taxon>
        <taxon>Agaricomycotina</taxon>
        <taxon>Agaricomycetes</taxon>
        <taxon>Agaricomycetidae</taxon>
        <taxon>Agaricales</taxon>
        <taxon>Tricholomatineae</taxon>
        <taxon>Lyophyllaceae</taxon>
        <taxon>Hypsizygus</taxon>
    </lineage>
</organism>
<evidence type="ECO:0000256" key="1">
    <source>
        <dbReference type="SAM" id="MobiDB-lite"/>
    </source>
</evidence>
<feature type="region of interest" description="Disordered" evidence="1">
    <location>
        <begin position="48"/>
        <end position="69"/>
    </location>
</feature>
<dbReference type="EMBL" id="LUEZ02000045">
    <property type="protein sequence ID" value="RDB24258.1"/>
    <property type="molecule type" value="Genomic_DNA"/>
</dbReference>
<comment type="caution">
    <text evidence="2">The sequence shown here is derived from an EMBL/GenBank/DDBJ whole genome shotgun (WGS) entry which is preliminary data.</text>
</comment>
<sequence length="124" mass="14215">MPVHFRFKHDKYSVSMIPPPSFRMPFSPRQQSDSRNLPVHRVPSLNYLAPRPTHDITRAPFGRRGPSLYPPGAHTMSLLNRGRFVRRPPSEQLFSHNEHGITIRNAQAPLPPIQRLPVELLGEI</sequence>
<name>A0A369JR03_HYPMA</name>